<feature type="compositionally biased region" description="Polar residues" evidence="1">
    <location>
        <begin position="1"/>
        <end position="11"/>
    </location>
</feature>
<proteinExistence type="predicted"/>
<feature type="region of interest" description="Disordered" evidence="1">
    <location>
        <begin position="1"/>
        <end position="132"/>
    </location>
</feature>
<evidence type="ECO:0000313" key="2">
    <source>
        <dbReference type="EMBL" id="KAJ1128451.1"/>
    </source>
</evidence>
<dbReference type="Proteomes" id="UP001066276">
    <property type="component" value="Chromosome 7"/>
</dbReference>
<feature type="compositionally biased region" description="Polar residues" evidence="1">
    <location>
        <begin position="89"/>
        <end position="101"/>
    </location>
</feature>
<keyword evidence="3" id="KW-1185">Reference proteome</keyword>
<gene>
    <name evidence="2" type="ORF">NDU88_006829</name>
</gene>
<reference evidence="2" key="1">
    <citation type="journal article" date="2022" name="bioRxiv">
        <title>Sequencing and chromosome-scale assembly of the giantPleurodeles waltlgenome.</title>
        <authorList>
            <person name="Brown T."/>
            <person name="Elewa A."/>
            <person name="Iarovenko S."/>
            <person name="Subramanian E."/>
            <person name="Araus A.J."/>
            <person name="Petzold A."/>
            <person name="Susuki M."/>
            <person name="Suzuki K.-i.T."/>
            <person name="Hayashi T."/>
            <person name="Toyoda A."/>
            <person name="Oliveira C."/>
            <person name="Osipova E."/>
            <person name="Leigh N.D."/>
            <person name="Simon A."/>
            <person name="Yun M.H."/>
        </authorList>
    </citation>
    <scope>NUCLEOTIDE SEQUENCE</scope>
    <source>
        <strain evidence="2">20211129_DDA</strain>
        <tissue evidence="2">Liver</tissue>
    </source>
</reference>
<dbReference type="AlphaFoldDB" id="A0AAV7PJG7"/>
<evidence type="ECO:0000313" key="3">
    <source>
        <dbReference type="Proteomes" id="UP001066276"/>
    </source>
</evidence>
<name>A0AAV7PJG7_PLEWA</name>
<feature type="compositionally biased region" description="Low complexity" evidence="1">
    <location>
        <begin position="26"/>
        <end position="44"/>
    </location>
</feature>
<evidence type="ECO:0000256" key="1">
    <source>
        <dbReference type="SAM" id="MobiDB-lite"/>
    </source>
</evidence>
<dbReference type="EMBL" id="JANPWB010000011">
    <property type="protein sequence ID" value="KAJ1128451.1"/>
    <property type="molecule type" value="Genomic_DNA"/>
</dbReference>
<organism evidence="2 3">
    <name type="scientific">Pleurodeles waltl</name>
    <name type="common">Iberian ribbed newt</name>
    <dbReference type="NCBI Taxonomy" id="8319"/>
    <lineage>
        <taxon>Eukaryota</taxon>
        <taxon>Metazoa</taxon>
        <taxon>Chordata</taxon>
        <taxon>Craniata</taxon>
        <taxon>Vertebrata</taxon>
        <taxon>Euteleostomi</taxon>
        <taxon>Amphibia</taxon>
        <taxon>Batrachia</taxon>
        <taxon>Caudata</taxon>
        <taxon>Salamandroidea</taxon>
        <taxon>Salamandridae</taxon>
        <taxon>Pleurodelinae</taxon>
        <taxon>Pleurodeles</taxon>
    </lineage>
</organism>
<sequence>MAGPQRRTSSPGALALGGQRTKTTMGGPATGPARALARGPAGPLNPNWKGKPPWSWQTPRPEPLGVLQAEGREHPPQGPVGAEPGPLNLNRQGMLTWTQWNPRPGPFRVRQAGGSECPSQGPEGARGTAGAL</sequence>
<comment type="caution">
    <text evidence="2">The sequence shown here is derived from an EMBL/GenBank/DDBJ whole genome shotgun (WGS) entry which is preliminary data.</text>
</comment>
<protein>
    <submittedName>
        <fullName evidence="2">Uncharacterized protein</fullName>
    </submittedName>
</protein>
<accession>A0AAV7PJG7</accession>